<keyword evidence="2" id="KW-1185">Reference proteome</keyword>
<dbReference type="OrthoDB" id="948134at2"/>
<dbReference type="EMBL" id="JQSG02000001">
    <property type="protein sequence ID" value="OBS10948.1"/>
    <property type="molecule type" value="Genomic_DNA"/>
</dbReference>
<evidence type="ECO:0000313" key="2">
    <source>
        <dbReference type="Proteomes" id="UP000029273"/>
    </source>
</evidence>
<gene>
    <name evidence="1" type="ORF">Thpro_020664</name>
</gene>
<comment type="caution">
    <text evidence="1">The sequence shown here is derived from an EMBL/GenBank/DDBJ whole genome shotgun (WGS) entry which is preliminary data.</text>
</comment>
<organism evidence="1 2">
    <name type="scientific">Acidihalobacter prosperus</name>
    <dbReference type="NCBI Taxonomy" id="160660"/>
    <lineage>
        <taxon>Bacteria</taxon>
        <taxon>Pseudomonadati</taxon>
        <taxon>Pseudomonadota</taxon>
        <taxon>Gammaproteobacteria</taxon>
        <taxon>Chromatiales</taxon>
        <taxon>Ectothiorhodospiraceae</taxon>
        <taxon>Acidihalobacter</taxon>
    </lineage>
</organism>
<name>A0A1A6C8Q4_9GAMM</name>
<protein>
    <recommendedName>
        <fullName evidence="3">DedA family protein</fullName>
    </recommendedName>
</protein>
<evidence type="ECO:0000313" key="1">
    <source>
        <dbReference type="EMBL" id="OBS10948.1"/>
    </source>
</evidence>
<sequence>MNPWRVFGSALLAALTGYDNFGYPRGSSGEGRFLLRTRSINPHPLARVQRLFRRKGLWIARRAPILDGRRQFNAPVAGMIGMPWRRFVAQANASVCLAWAAIWTPYARNEHLDTVLDPLTPLRPVLLPLAAGMLVTLAAYPRARLPSRGTET</sequence>
<proteinExistence type="predicted"/>
<dbReference type="AlphaFoldDB" id="A0A1A6C8Q4"/>
<dbReference type="Proteomes" id="UP000029273">
    <property type="component" value="Unassembled WGS sequence"/>
</dbReference>
<evidence type="ECO:0008006" key="3">
    <source>
        <dbReference type="Google" id="ProtNLM"/>
    </source>
</evidence>
<reference evidence="1 2" key="1">
    <citation type="journal article" date="2014" name="Genome Announc.">
        <title>Draft Genome Sequence of the Iron-Oxidizing, Acidophilic, and Halotolerant 'Thiobacillus prosperus' Type Strain DSM 5130.</title>
        <authorList>
            <person name="Ossandon F.J."/>
            <person name="Cardenas J.P."/>
            <person name="Corbett M."/>
            <person name="Quatrini R."/>
            <person name="Holmes D.S."/>
            <person name="Watkin E."/>
        </authorList>
    </citation>
    <scope>NUCLEOTIDE SEQUENCE [LARGE SCALE GENOMIC DNA]</scope>
    <source>
        <strain evidence="1 2">DSM 5130</strain>
    </source>
</reference>
<dbReference type="RefSeq" id="WP_052064015.1">
    <property type="nucleotide sequence ID" value="NZ_JQSG02000001.1"/>
</dbReference>
<accession>A0A1A6C8Q4</accession>